<feature type="compositionally biased region" description="Low complexity" evidence="1">
    <location>
        <begin position="53"/>
        <end position="64"/>
    </location>
</feature>
<evidence type="ECO:0000313" key="3">
    <source>
        <dbReference type="Proteomes" id="UP001642464"/>
    </source>
</evidence>
<gene>
    <name evidence="2" type="ORF">SCF082_LOCUS46568</name>
</gene>
<sequence length="458" mass="50178">MSGFAGRRRRSSREGERLQDPEDREGRLRVGAADERLQALLEEQEGRAASVPARTAAVRRLAAAPEQGGQATTTSSVRRPSREPQVQAIRDKVLREAENLFAKEIKKATGGAESSSFESGTVNEVFRSLELPPLPSPGSDGASLAFGDWLTVAMPLMSDLSSSARGWWQANIMEAEALYETWLKLKPRERLRLKVDRPLHPSYERVEHRGVTILLGVLPDQVRRDVIASRKVSCLGILFRLYTIFQPGGSAERTALLKSITELKVGNGVADVLSGIRQWRRWIQRAQELGLTTPDPLVLVQVLNRVTEALGRHGGAQVSFRMATARQDLAVDQCPTMESIMEYAEYVQAEAEDLALMTGSSKTPAAGTNVNMSTAGGTAPKVAAFNTTSSTEEKQKASCKFWGSAQGCRRGINAPMGIRGKASISRIGVLFAAGKGTCRESVPLDVNEIKRIQRRWQR</sequence>
<dbReference type="Proteomes" id="UP001642464">
    <property type="component" value="Unassembled WGS sequence"/>
</dbReference>
<evidence type="ECO:0000313" key="2">
    <source>
        <dbReference type="EMBL" id="CAK9099432.1"/>
    </source>
</evidence>
<feature type="region of interest" description="Disordered" evidence="1">
    <location>
        <begin position="1"/>
        <end position="90"/>
    </location>
</feature>
<feature type="compositionally biased region" description="Polar residues" evidence="1">
    <location>
        <begin position="69"/>
        <end position="78"/>
    </location>
</feature>
<dbReference type="EMBL" id="CAXAMM010041451">
    <property type="protein sequence ID" value="CAK9099432.1"/>
    <property type="molecule type" value="Genomic_DNA"/>
</dbReference>
<feature type="compositionally biased region" description="Basic residues" evidence="1">
    <location>
        <begin position="1"/>
        <end position="11"/>
    </location>
</feature>
<evidence type="ECO:0000256" key="1">
    <source>
        <dbReference type="SAM" id="MobiDB-lite"/>
    </source>
</evidence>
<reference evidence="2 3" key="1">
    <citation type="submission" date="2024-02" db="EMBL/GenBank/DDBJ databases">
        <authorList>
            <person name="Chen Y."/>
            <person name="Shah S."/>
            <person name="Dougan E. K."/>
            <person name="Thang M."/>
            <person name="Chan C."/>
        </authorList>
    </citation>
    <scope>NUCLEOTIDE SEQUENCE [LARGE SCALE GENOMIC DNA]</scope>
</reference>
<accession>A0ABP0RFS0</accession>
<protein>
    <submittedName>
        <fullName evidence="2">Copia protein</fullName>
    </submittedName>
</protein>
<feature type="compositionally biased region" description="Basic and acidic residues" evidence="1">
    <location>
        <begin position="12"/>
        <end position="37"/>
    </location>
</feature>
<proteinExistence type="predicted"/>
<organism evidence="2 3">
    <name type="scientific">Durusdinium trenchii</name>
    <dbReference type="NCBI Taxonomy" id="1381693"/>
    <lineage>
        <taxon>Eukaryota</taxon>
        <taxon>Sar</taxon>
        <taxon>Alveolata</taxon>
        <taxon>Dinophyceae</taxon>
        <taxon>Suessiales</taxon>
        <taxon>Symbiodiniaceae</taxon>
        <taxon>Durusdinium</taxon>
    </lineage>
</organism>
<name>A0ABP0RFS0_9DINO</name>
<keyword evidence="3" id="KW-1185">Reference proteome</keyword>
<comment type="caution">
    <text evidence="2">The sequence shown here is derived from an EMBL/GenBank/DDBJ whole genome shotgun (WGS) entry which is preliminary data.</text>
</comment>